<feature type="domain" description="Acyl-ACP thioesterase N-terminal hotdog" evidence="7">
    <location>
        <begin position="55"/>
        <end position="100"/>
    </location>
</feature>
<dbReference type="SUPFAM" id="SSF54637">
    <property type="entry name" value="Thioesterase/thiol ester dehydrase-isomerase"/>
    <property type="match status" value="1"/>
</dbReference>
<keyword evidence="6" id="KW-0378">Hydrolase</keyword>
<accession>A0AAU9MP09</accession>
<dbReference type="EMBL" id="CAKMRJ010002223">
    <property type="protein sequence ID" value="CAH1426408.1"/>
    <property type="molecule type" value="Genomic_DNA"/>
</dbReference>
<keyword evidence="6" id="KW-0276">Fatty acid metabolism</keyword>
<evidence type="ECO:0000313" key="8">
    <source>
        <dbReference type="EMBL" id="CAH1426408.1"/>
    </source>
</evidence>
<reference evidence="8 9" key="1">
    <citation type="submission" date="2022-01" db="EMBL/GenBank/DDBJ databases">
        <authorList>
            <person name="Xiong W."/>
            <person name="Schranz E."/>
        </authorList>
    </citation>
    <scope>NUCLEOTIDE SEQUENCE [LARGE SCALE GENOMIC DNA]</scope>
</reference>
<name>A0AAU9MP09_9ASTR</name>
<dbReference type="GO" id="GO:0000036">
    <property type="term" value="F:acyl carrier activity"/>
    <property type="evidence" value="ECO:0007669"/>
    <property type="project" value="TreeGrafter"/>
</dbReference>
<dbReference type="InterPro" id="IPR045023">
    <property type="entry name" value="FATA/B"/>
</dbReference>
<comment type="similarity">
    <text evidence="2 6">Belongs to the acyl-ACP thioesterase family.</text>
</comment>
<sequence>MAVMITTASILMNSSPYPGMISGKFGGTPGAMHKHENIKLKRNSSWGLQFKAPTKETSINHMKKTGFIHDGLRSEEMSKHNLTWVVAKIQMVVDRYPKWYNTHFHLYMVLGSL</sequence>
<dbReference type="Proteomes" id="UP001157418">
    <property type="component" value="Unassembled WGS sequence"/>
</dbReference>
<evidence type="ECO:0000256" key="1">
    <source>
        <dbReference type="ARBA" id="ARBA00004229"/>
    </source>
</evidence>
<keyword evidence="5" id="KW-0809">Transit peptide</keyword>
<keyword evidence="6" id="KW-0275">Fatty acid biosynthesis</keyword>
<evidence type="ECO:0000256" key="5">
    <source>
        <dbReference type="ARBA" id="ARBA00022946"/>
    </source>
</evidence>
<evidence type="ECO:0000313" key="9">
    <source>
        <dbReference type="Proteomes" id="UP001157418"/>
    </source>
</evidence>
<dbReference type="PANTHER" id="PTHR31727:SF13">
    <property type="entry name" value="ACYL-[ACYL-CARRIER-PROTEIN] HYDROLASE"/>
    <property type="match status" value="1"/>
</dbReference>
<dbReference type="AlphaFoldDB" id="A0AAU9MP09"/>
<evidence type="ECO:0000256" key="2">
    <source>
        <dbReference type="ARBA" id="ARBA00006500"/>
    </source>
</evidence>
<keyword evidence="3 6" id="KW-0150">Chloroplast</keyword>
<proteinExistence type="inferred from homology"/>
<dbReference type="PANTHER" id="PTHR31727">
    <property type="entry name" value="OLEOYL-ACYL CARRIER PROTEIN THIOESTERASE 1, CHLOROPLASTIC"/>
    <property type="match status" value="1"/>
</dbReference>
<protein>
    <recommendedName>
        <fullName evidence="6">Acyl-[acyl-carrier-protein] hydrolase</fullName>
        <ecNumber evidence="6">3.1.2.-</ecNumber>
    </recommendedName>
</protein>
<keyword evidence="6" id="KW-0443">Lipid metabolism</keyword>
<comment type="function">
    <text evidence="6">Plays an essential role in chain termination during de novo fatty acid synthesis.</text>
</comment>
<organism evidence="8 9">
    <name type="scientific">Lactuca virosa</name>
    <dbReference type="NCBI Taxonomy" id="75947"/>
    <lineage>
        <taxon>Eukaryota</taxon>
        <taxon>Viridiplantae</taxon>
        <taxon>Streptophyta</taxon>
        <taxon>Embryophyta</taxon>
        <taxon>Tracheophyta</taxon>
        <taxon>Spermatophyta</taxon>
        <taxon>Magnoliopsida</taxon>
        <taxon>eudicotyledons</taxon>
        <taxon>Gunneridae</taxon>
        <taxon>Pentapetalae</taxon>
        <taxon>asterids</taxon>
        <taxon>campanulids</taxon>
        <taxon>Asterales</taxon>
        <taxon>Asteraceae</taxon>
        <taxon>Cichorioideae</taxon>
        <taxon>Cichorieae</taxon>
        <taxon>Lactucinae</taxon>
        <taxon>Lactuca</taxon>
    </lineage>
</organism>
<dbReference type="InterPro" id="IPR029069">
    <property type="entry name" value="HotDog_dom_sf"/>
</dbReference>
<keyword evidence="9" id="KW-1185">Reference proteome</keyword>
<comment type="subcellular location">
    <subcellularLocation>
        <location evidence="1 6">Plastid</location>
        <location evidence="1 6">Chloroplast</location>
    </subcellularLocation>
</comment>
<evidence type="ECO:0000256" key="3">
    <source>
        <dbReference type="ARBA" id="ARBA00022528"/>
    </source>
</evidence>
<dbReference type="EC" id="3.1.2.-" evidence="6"/>
<keyword evidence="4 6" id="KW-0934">Plastid</keyword>
<dbReference type="Gene3D" id="3.10.129.10">
    <property type="entry name" value="Hotdog Thioesterase"/>
    <property type="match status" value="1"/>
</dbReference>
<keyword evidence="6" id="KW-0444">Lipid biosynthesis</keyword>
<dbReference type="GO" id="GO:0009507">
    <property type="term" value="C:chloroplast"/>
    <property type="evidence" value="ECO:0007669"/>
    <property type="project" value="UniProtKB-SubCell"/>
</dbReference>
<dbReference type="GO" id="GO:0016297">
    <property type="term" value="F:fatty acyl-[ACP] hydrolase activity"/>
    <property type="evidence" value="ECO:0007669"/>
    <property type="project" value="InterPro"/>
</dbReference>
<evidence type="ECO:0000256" key="4">
    <source>
        <dbReference type="ARBA" id="ARBA00022640"/>
    </source>
</evidence>
<gene>
    <name evidence="8" type="ORF">LVIROSA_LOCUS13489</name>
</gene>
<comment type="caution">
    <text evidence="8">The sequence shown here is derived from an EMBL/GenBank/DDBJ whole genome shotgun (WGS) entry which is preliminary data.</text>
</comment>
<dbReference type="Pfam" id="PF01643">
    <property type="entry name" value="Acyl-ACP_TE"/>
    <property type="match status" value="1"/>
</dbReference>
<dbReference type="InterPro" id="IPR002864">
    <property type="entry name" value="Acyl-ACP_thioesterase_NHD"/>
</dbReference>
<evidence type="ECO:0000256" key="6">
    <source>
        <dbReference type="RuleBase" id="RU363096"/>
    </source>
</evidence>
<evidence type="ECO:0000259" key="7">
    <source>
        <dbReference type="Pfam" id="PF01643"/>
    </source>
</evidence>